<dbReference type="PANTHER" id="PTHR24256">
    <property type="entry name" value="TRYPTASE-RELATED"/>
    <property type="match status" value="1"/>
</dbReference>
<keyword evidence="1" id="KW-1015">Disulfide bond</keyword>
<evidence type="ECO:0000256" key="2">
    <source>
        <dbReference type="ARBA" id="ARBA00024195"/>
    </source>
</evidence>
<evidence type="ECO:0000313" key="4">
    <source>
        <dbReference type="EMBL" id="KAJ8965358.1"/>
    </source>
</evidence>
<keyword evidence="5" id="KW-1185">Reference proteome</keyword>
<dbReference type="EMBL" id="JANEYF010001235">
    <property type="protein sequence ID" value="KAJ8965358.1"/>
    <property type="molecule type" value="Genomic_DNA"/>
</dbReference>
<name>A0AAV8ZKU4_9CUCU</name>
<accession>A0AAV8ZKU4</accession>
<evidence type="ECO:0000313" key="5">
    <source>
        <dbReference type="Proteomes" id="UP001162156"/>
    </source>
</evidence>
<dbReference type="GO" id="GO:0006508">
    <property type="term" value="P:proteolysis"/>
    <property type="evidence" value="ECO:0007669"/>
    <property type="project" value="InterPro"/>
</dbReference>
<dbReference type="Gene3D" id="2.40.10.10">
    <property type="entry name" value="Trypsin-like serine proteases"/>
    <property type="match status" value="1"/>
</dbReference>
<reference evidence="4" key="1">
    <citation type="journal article" date="2023" name="Insect Mol. Biol.">
        <title>Genome sequencing provides insights into the evolution of gene families encoding plant cell wall-degrading enzymes in longhorned beetles.</title>
        <authorList>
            <person name="Shin N.R."/>
            <person name="Okamura Y."/>
            <person name="Kirsch R."/>
            <person name="Pauchet Y."/>
        </authorList>
    </citation>
    <scope>NUCLEOTIDE SEQUENCE</scope>
    <source>
        <strain evidence="4">RBIC_L_NR</strain>
    </source>
</reference>
<comment type="caution">
    <text evidence="4">The sequence shown here is derived from an EMBL/GenBank/DDBJ whole genome shotgun (WGS) entry which is preliminary data.</text>
</comment>
<protein>
    <recommendedName>
        <fullName evidence="3">Peptidase S1 domain-containing protein</fullName>
    </recommendedName>
</protein>
<dbReference type="InterPro" id="IPR043504">
    <property type="entry name" value="Peptidase_S1_PA_chymotrypsin"/>
</dbReference>
<dbReference type="SUPFAM" id="SSF50494">
    <property type="entry name" value="Trypsin-like serine proteases"/>
    <property type="match status" value="1"/>
</dbReference>
<sequence length="62" mass="7061">MYGDSGGPLQVYHENTNDINCMYDIVGITSFGRSCGLKENIPGIYTRVSTYIKWIEDIVWPE</sequence>
<organism evidence="4 5">
    <name type="scientific">Rhamnusium bicolor</name>
    <dbReference type="NCBI Taxonomy" id="1586634"/>
    <lineage>
        <taxon>Eukaryota</taxon>
        <taxon>Metazoa</taxon>
        <taxon>Ecdysozoa</taxon>
        <taxon>Arthropoda</taxon>
        <taxon>Hexapoda</taxon>
        <taxon>Insecta</taxon>
        <taxon>Pterygota</taxon>
        <taxon>Neoptera</taxon>
        <taxon>Endopterygota</taxon>
        <taxon>Coleoptera</taxon>
        <taxon>Polyphaga</taxon>
        <taxon>Cucujiformia</taxon>
        <taxon>Chrysomeloidea</taxon>
        <taxon>Cerambycidae</taxon>
        <taxon>Lepturinae</taxon>
        <taxon>Rhagiini</taxon>
        <taxon>Rhamnusium</taxon>
    </lineage>
</organism>
<dbReference type="InterPro" id="IPR051487">
    <property type="entry name" value="Ser/Thr_Proteases_Immune/Dev"/>
</dbReference>
<comment type="similarity">
    <text evidence="2">Belongs to the peptidase S1 family. CLIP subfamily.</text>
</comment>
<gene>
    <name evidence="4" type="ORF">NQ314_004198</name>
</gene>
<evidence type="ECO:0000259" key="3">
    <source>
        <dbReference type="Pfam" id="PF00089"/>
    </source>
</evidence>
<proteinExistence type="inferred from homology"/>
<feature type="domain" description="Peptidase S1" evidence="3">
    <location>
        <begin position="2"/>
        <end position="55"/>
    </location>
</feature>
<dbReference type="AlphaFoldDB" id="A0AAV8ZKU4"/>
<dbReference type="GO" id="GO:0004252">
    <property type="term" value="F:serine-type endopeptidase activity"/>
    <property type="evidence" value="ECO:0007669"/>
    <property type="project" value="InterPro"/>
</dbReference>
<dbReference type="Pfam" id="PF00089">
    <property type="entry name" value="Trypsin"/>
    <property type="match status" value="1"/>
</dbReference>
<dbReference type="InterPro" id="IPR009003">
    <property type="entry name" value="Peptidase_S1_PA"/>
</dbReference>
<evidence type="ECO:0000256" key="1">
    <source>
        <dbReference type="ARBA" id="ARBA00023157"/>
    </source>
</evidence>
<dbReference type="InterPro" id="IPR001254">
    <property type="entry name" value="Trypsin_dom"/>
</dbReference>
<dbReference type="Proteomes" id="UP001162156">
    <property type="component" value="Unassembled WGS sequence"/>
</dbReference>